<evidence type="ECO:0000313" key="2">
    <source>
        <dbReference type="EMBL" id="OOQ58929.1"/>
    </source>
</evidence>
<feature type="chain" id="PRO_5012933275" description="Alpha-galactosidase" evidence="1">
    <location>
        <begin position="35"/>
        <end position="749"/>
    </location>
</feature>
<proteinExistence type="predicted"/>
<sequence length="749" mass="82445">MPYYPTSLINLKSRRSLLCGVVTLSVLFCSTLKAQEVQKNADNTAISIPQLSISADKSSGAINYTFSNGTRINNAVAYVEDINSGYLSTANLANHQCIVEQVNDKIGKGLCLTVKHSDSKRNISITQQFKLYNGKQYALVNVSATSAGKPIETRNISALALSPAGKGKLFIPGTEPRILDVPFDNDDWTPTLQRHWSKAGEDKTKGISYEFLAVYDQLKNSGLIIGSINHDFWKTGLSYQTAAEAGYVDSLNVFGGVATADNPALKSAYGGLDGTHDHTLHGTMLGQTVNSATIYLCASDNLHEAFKDYGRVNSIINGARTWQAPAPVYWNSFGVEGVLGYEKVMMPPAVYQISDFIKSMPNFSAYAKPVLSVDSYDQGLYTTEVLKAIGEYGAKNGQQIGFYFSPFAMWSWKNNTKNAKIPGTNQPLESALLHGKDGKPILYKDGDWGAYALDPTHPGVRLSIIQQLKKAKAINAKFLKIDFLTAGALESTTRYNAKVRTGMQAYNYGMQMLRQLCDSIMGKGIFITQAISPLFPHQYAHTRFVSTDVYSHLRDDQKGFPGWGSTESSLAAGSHLGWMQGTLFPYTNLDVAIMKNFQRNPDLNEQEIKVRLYAMMVMGSILGDGSDYRNPIAAFRAQEFLNNKNIAKYFSNPKAFIPIKMADGESFDQQMAFYLPGDNTLAAAFNFDLKNEYKQVFSRSVLKLPAGKGYQLLDFMSDRPLGELKADAAEFTIVTNPGDAVLVKLVPLK</sequence>
<comment type="caution">
    <text evidence="2">The sequence shown here is derived from an EMBL/GenBank/DDBJ whole genome shotgun (WGS) entry which is preliminary data.</text>
</comment>
<dbReference type="Gene3D" id="3.20.20.70">
    <property type="entry name" value="Aldolase class I"/>
    <property type="match status" value="1"/>
</dbReference>
<dbReference type="SUPFAM" id="SSF51445">
    <property type="entry name" value="(Trans)glycosidases"/>
    <property type="match status" value="1"/>
</dbReference>
<dbReference type="InterPro" id="IPR017853">
    <property type="entry name" value="GH"/>
</dbReference>
<protein>
    <recommendedName>
        <fullName evidence="4">Alpha-galactosidase</fullName>
    </recommendedName>
</protein>
<accession>A0A1S9PDC2</accession>
<evidence type="ECO:0000256" key="1">
    <source>
        <dbReference type="SAM" id="SignalP"/>
    </source>
</evidence>
<evidence type="ECO:0008006" key="4">
    <source>
        <dbReference type="Google" id="ProtNLM"/>
    </source>
</evidence>
<evidence type="ECO:0000313" key="3">
    <source>
        <dbReference type="Proteomes" id="UP000189739"/>
    </source>
</evidence>
<feature type="signal peptide" evidence="1">
    <location>
        <begin position="1"/>
        <end position="34"/>
    </location>
</feature>
<keyword evidence="1" id="KW-0732">Signal</keyword>
<reference evidence="2 3" key="1">
    <citation type="submission" date="2016-07" db="EMBL/GenBank/DDBJ databases">
        <title>Genomic analysis of zinc-resistant bacterium Mucilaginibacter pedocola TBZ30.</title>
        <authorList>
            <person name="Huang J."/>
            <person name="Tang J."/>
        </authorList>
    </citation>
    <scope>NUCLEOTIDE SEQUENCE [LARGE SCALE GENOMIC DNA]</scope>
    <source>
        <strain evidence="2 3">TBZ30</strain>
    </source>
</reference>
<dbReference type="STRING" id="1792845.BC343_08810"/>
<organism evidence="2 3">
    <name type="scientific">Mucilaginibacter pedocola</name>
    <dbReference type="NCBI Taxonomy" id="1792845"/>
    <lineage>
        <taxon>Bacteria</taxon>
        <taxon>Pseudomonadati</taxon>
        <taxon>Bacteroidota</taxon>
        <taxon>Sphingobacteriia</taxon>
        <taxon>Sphingobacteriales</taxon>
        <taxon>Sphingobacteriaceae</taxon>
        <taxon>Mucilaginibacter</taxon>
    </lineage>
</organism>
<dbReference type="Proteomes" id="UP000189739">
    <property type="component" value="Unassembled WGS sequence"/>
</dbReference>
<keyword evidence="3" id="KW-1185">Reference proteome</keyword>
<dbReference type="EMBL" id="MBTF01000023">
    <property type="protein sequence ID" value="OOQ58929.1"/>
    <property type="molecule type" value="Genomic_DNA"/>
</dbReference>
<gene>
    <name evidence="2" type="ORF">BC343_08810</name>
</gene>
<dbReference type="AlphaFoldDB" id="A0A1S9PDC2"/>
<dbReference type="InterPro" id="IPR013785">
    <property type="entry name" value="Aldolase_TIM"/>
</dbReference>
<name>A0A1S9PDC2_9SPHI</name>